<dbReference type="PROSITE" id="PS00801">
    <property type="entry name" value="TRANSKETOLASE_1"/>
    <property type="match status" value="1"/>
</dbReference>
<dbReference type="PANTHER" id="PTHR43522">
    <property type="entry name" value="TRANSKETOLASE"/>
    <property type="match status" value="1"/>
</dbReference>
<dbReference type="GO" id="GO:0006098">
    <property type="term" value="P:pentose-phosphate shunt"/>
    <property type="evidence" value="ECO:0007669"/>
    <property type="project" value="TreeGrafter"/>
</dbReference>
<keyword evidence="8" id="KW-0460">Magnesium</keyword>
<dbReference type="InterPro" id="IPR055152">
    <property type="entry name" value="Transketolase-like_C_2"/>
</dbReference>
<dbReference type="Pfam" id="PF00456">
    <property type="entry name" value="Transketolase_N"/>
    <property type="match status" value="1"/>
</dbReference>
<evidence type="ECO:0000256" key="4">
    <source>
        <dbReference type="ARBA" id="ARBA00007131"/>
    </source>
</evidence>
<dbReference type="SUPFAM" id="SSF52518">
    <property type="entry name" value="Thiamin diphosphate-binding fold (THDP-binding)"/>
    <property type="match status" value="2"/>
</dbReference>
<dbReference type="InterPro" id="IPR009014">
    <property type="entry name" value="Transketo_C/PFOR_II"/>
</dbReference>
<dbReference type="InterPro" id="IPR029061">
    <property type="entry name" value="THDP-binding"/>
</dbReference>
<dbReference type="FunFam" id="3.40.50.920:FF:000012">
    <property type="entry name" value="Transketolase, variant 1"/>
    <property type="match status" value="1"/>
</dbReference>
<keyword evidence="6 12" id="KW-0808">Transferase</keyword>
<dbReference type="OrthoDB" id="10267175at2759"/>
<dbReference type="FunFam" id="3.40.50.970:FF:000004">
    <property type="entry name" value="Transketolase"/>
    <property type="match status" value="1"/>
</dbReference>
<feature type="domain" description="Transketolase-like pyrimidine-binding" evidence="11">
    <location>
        <begin position="387"/>
        <end position="570"/>
    </location>
</feature>
<dbReference type="FunFam" id="3.40.50.970:FF:000003">
    <property type="entry name" value="Transketolase"/>
    <property type="match status" value="1"/>
</dbReference>
<accession>A0A084FWV9</accession>
<evidence type="ECO:0000256" key="1">
    <source>
        <dbReference type="ARBA" id="ARBA00001941"/>
    </source>
</evidence>
<evidence type="ECO:0000259" key="11">
    <source>
        <dbReference type="SMART" id="SM00861"/>
    </source>
</evidence>
<dbReference type="PROSITE" id="PS00802">
    <property type="entry name" value="TRANSKETOLASE_2"/>
    <property type="match status" value="1"/>
</dbReference>
<dbReference type="Gene3D" id="3.40.50.970">
    <property type="match status" value="2"/>
</dbReference>
<dbReference type="Gene3D" id="3.40.50.920">
    <property type="match status" value="1"/>
</dbReference>
<dbReference type="Proteomes" id="UP000028545">
    <property type="component" value="Unassembled WGS sequence"/>
</dbReference>
<dbReference type="InterPro" id="IPR005475">
    <property type="entry name" value="Transketolase-like_Pyr-bd"/>
</dbReference>
<evidence type="ECO:0000256" key="8">
    <source>
        <dbReference type="ARBA" id="ARBA00022842"/>
    </source>
</evidence>
<dbReference type="SUPFAM" id="SSF52922">
    <property type="entry name" value="TK C-terminal domain-like"/>
    <property type="match status" value="1"/>
</dbReference>
<dbReference type="GO" id="GO:0046872">
    <property type="term" value="F:metal ion binding"/>
    <property type="evidence" value="ECO:0007669"/>
    <property type="project" value="UniProtKB-KW"/>
</dbReference>
<comment type="similarity">
    <text evidence="4">Belongs to the transketolase family.</text>
</comment>
<evidence type="ECO:0000256" key="2">
    <source>
        <dbReference type="ARBA" id="ARBA00001946"/>
    </source>
</evidence>
<dbReference type="HOGENOM" id="CLU_009227_0_0_1"/>
<dbReference type="RefSeq" id="XP_016639370.1">
    <property type="nucleotide sequence ID" value="XM_016790860.1"/>
</dbReference>
<gene>
    <name evidence="12" type="ORF">SAPIO_CDS9476</name>
</gene>
<dbReference type="InterPro" id="IPR020826">
    <property type="entry name" value="Transketolase_BS"/>
</dbReference>
<dbReference type="CDD" id="cd07033">
    <property type="entry name" value="TPP_PYR_DXS_TK_like"/>
    <property type="match status" value="1"/>
</dbReference>
<name>A0A084FWV9_PSEDA</name>
<dbReference type="GeneID" id="27728548"/>
<dbReference type="OMA" id="HTWCMVG"/>
<comment type="cofactor">
    <cofactor evidence="3">
        <name>thiamine diphosphate</name>
        <dbReference type="ChEBI" id="CHEBI:58937"/>
    </cofactor>
</comment>
<comment type="catalytic activity">
    <reaction evidence="10">
        <text>D-sedoheptulose 7-phosphate + D-glyceraldehyde 3-phosphate = aldehydo-D-ribose 5-phosphate + D-xylulose 5-phosphate</text>
        <dbReference type="Rhea" id="RHEA:10508"/>
        <dbReference type="ChEBI" id="CHEBI:57483"/>
        <dbReference type="ChEBI" id="CHEBI:57737"/>
        <dbReference type="ChEBI" id="CHEBI:58273"/>
        <dbReference type="ChEBI" id="CHEBI:59776"/>
        <dbReference type="EC" id="2.2.1.1"/>
    </reaction>
</comment>
<dbReference type="EC" id="2.2.1.1" evidence="5"/>
<dbReference type="Pfam" id="PF02779">
    <property type="entry name" value="Transket_pyr"/>
    <property type="match status" value="1"/>
</dbReference>
<dbReference type="InterPro" id="IPR033247">
    <property type="entry name" value="Transketolase_fam"/>
</dbReference>
<dbReference type="EMBL" id="JOWA01000143">
    <property type="protein sequence ID" value="KEZ39571.1"/>
    <property type="molecule type" value="Genomic_DNA"/>
</dbReference>
<comment type="caution">
    <text evidence="12">The sequence shown here is derived from an EMBL/GenBank/DDBJ whole genome shotgun (WGS) entry which is preliminary data.</text>
</comment>
<dbReference type="GO" id="GO:0004802">
    <property type="term" value="F:transketolase activity"/>
    <property type="evidence" value="ECO:0007669"/>
    <property type="project" value="UniProtKB-EC"/>
</dbReference>
<comment type="cofactor">
    <cofactor evidence="1">
        <name>Co(2+)</name>
        <dbReference type="ChEBI" id="CHEBI:48828"/>
    </cofactor>
</comment>
<evidence type="ECO:0000313" key="12">
    <source>
        <dbReference type="EMBL" id="KEZ39571.1"/>
    </source>
</evidence>
<proteinExistence type="inferred from homology"/>
<dbReference type="InterPro" id="IPR005474">
    <property type="entry name" value="Transketolase_N"/>
</dbReference>
<dbReference type="GO" id="GO:0005829">
    <property type="term" value="C:cytosol"/>
    <property type="evidence" value="ECO:0007669"/>
    <property type="project" value="TreeGrafter"/>
</dbReference>
<keyword evidence="7" id="KW-0479">Metal-binding</keyword>
<keyword evidence="9" id="KW-0786">Thiamine pyrophosphate</keyword>
<dbReference type="PANTHER" id="PTHR43522:SF6">
    <property type="entry name" value="TRANSKETOLASE-LIKE PYRIMIDINE-BINDING DOMAIN-CONTAINING PROTEIN-RELATED"/>
    <property type="match status" value="1"/>
</dbReference>
<evidence type="ECO:0000256" key="3">
    <source>
        <dbReference type="ARBA" id="ARBA00001964"/>
    </source>
</evidence>
<dbReference type="CDD" id="cd02012">
    <property type="entry name" value="TPP_TK"/>
    <property type="match status" value="1"/>
</dbReference>
<sequence>MAPGDTVEEAALADGVTKSTCVDLRQRVKDEKASHDLVLKTFRLLIADLCQQYNGGHPGGAIGMAAIGVALWKYVMRYAPHSPDFFNRDRFVLSNGHTCLFQYAFLHLTGYKAMTFEQLKSYHSDRYDALCPGHPEIEHEGIEVTTGPLGQGVANSVGLALATKHLGATYNRPGFEGLVSNHTWCMVGDACLQEGVALEAISLAGHFRLNNLTIIYDNNQITCDGTVDLTNTENVNEKMQACGWNVIDIEDGCFDVTGIVDALLAAKKADKPTFINVKTVIGVGSKAAGTADAHGAAFGAADVASMKRAYNFDPELHFVIGDEVRQFFAGIPARGEAYVEEWNSLVARYEQAYPELGAKFRDRVTGKLPPRWKELVPAPGTFPTAPTASRAASGLVLNPIAKELENFMVGTADLSPSVHMIWPGKVDFQHPDLKTGCGINGNYTGRYIHYGIREHAMCAIANGLAAYSPSTIIPVTSSFFMFYLYAAPAVRMGALQRLKVIHAATHDSIGLGEDGPTHQPIELATLYRAMPNILYIRPGDSEETAGAWIAAIEAEGMPAIVSTSRHKLPQLAQTKREGVLRGAYILQENEKAVLTLIGVGAELCQAVGVSDKLREQGIETRVVSFPSWRLFEIQPLEYKREVLRRSQIPAVVIEPYAATGWERYADAGISMKTFGHSLPGPAAYKYFGFDVDSLARKVTGYLQKLKQDELLKHEFVEL</sequence>
<dbReference type="GO" id="GO:0005634">
    <property type="term" value="C:nucleus"/>
    <property type="evidence" value="ECO:0007669"/>
    <property type="project" value="TreeGrafter"/>
</dbReference>
<dbReference type="VEuPathDB" id="FungiDB:SAPIO_CDS9476"/>
<dbReference type="AlphaFoldDB" id="A0A084FWV9"/>
<keyword evidence="13" id="KW-1185">Reference proteome</keyword>
<evidence type="ECO:0000256" key="7">
    <source>
        <dbReference type="ARBA" id="ARBA00022723"/>
    </source>
</evidence>
<comment type="cofactor">
    <cofactor evidence="2">
        <name>Mg(2+)</name>
        <dbReference type="ChEBI" id="CHEBI:18420"/>
    </cofactor>
</comment>
<evidence type="ECO:0000256" key="6">
    <source>
        <dbReference type="ARBA" id="ARBA00022679"/>
    </source>
</evidence>
<evidence type="ECO:0000256" key="5">
    <source>
        <dbReference type="ARBA" id="ARBA00013152"/>
    </source>
</evidence>
<reference evidence="12 13" key="1">
    <citation type="journal article" date="2014" name="Genome Announc.">
        <title>Draft genome sequence of the pathogenic fungus Scedosporium apiospermum.</title>
        <authorList>
            <person name="Vandeputte P."/>
            <person name="Ghamrawi S."/>
            <person name="Rechenmann M."/>
            <person name="Iltis A."/>
            <person name="Giraud S."/>
            <person name="Fleury M."/>
            <person name="Thornton C."/>
            <person name="Delhaes L."/>
            <person name="Meyer W."/>
            <person name="Papon N."/>
            <person name="Bouchara J.P."/>
        </authorList>
    </citation>
    <scope>NUCLEOTIDE SEQUENCE [LARGE SCALE GENOMIC DNA]</scope>
    <source>
        <strain evidence="12 13">IHEM 14462</strain>
    </source>
</reference>
<dbReference type="KEGG" id="sapo:SAPIO_CDS9476"/>
<evidence type="ECO:0000256" key="9">
    <source>
        <dbReference type="ARBA" id="ARBA00023052"/>
    </source>
</evidence>
<evidence type="ECO:0000313" key="13">
    <source>
        <dbReference type="Proteomes" id="UP000028545"/>
    </source>
</evidence>
<dbReference type="InterPro" id="IPR049557">
    <property type="entry name" value="Transketolase_CS"/>
</dbReference>
<organism evidence="12 13">
    <name type="scientific">Pseudallescheria apiosperma</name>
    <name type="common">Scedosporium apiospermum</name>
    <dbReference type="NCBI Taxonomy" id="563466"/>
    <lineage>
        <taxon>Eukaryota</taxon>
        <taxon>Fungi</taxon>
        <taxon>Dikarya</taxon>
        <taxon>Ascomycota</taxon>
        <taxon>Pezizomycotina</taxon>
        <taxon>Sordariomycetes</taxon>
        <taxon>Hypocreomycetidae</taxon>
        <taxon>Microascales</taxon>
        <taxon>Microascaceae</taxon>
        <taxon>Scedosporium</taxon>
    </lineage>
</organism>
<dbReference type="Pfam" id="PF22613">
    <property type="entry name" value="Transketolase_C_1"/>
    <property type="match status" value="1"/>
</dbReference>
<protein>
    <recommendedName>
        <fullName evidence="5">transketolase</fullName>
        <ecNumber evidence="5">2.2.1.1</ecNumber>
    </recommendedName>
</protein>
<dbReference type="SMART" id="SM00861">
    <property type="entry name" value="Transket_pyr"/>
    <property type="match status" value="1"/>
</dbReference>
<evidence type="ECO:0000256" key="10">
    <source>
        <dbReference type="ARBA" id="ARBA00049473"/>
    </source>
</evidence>